<dbReference type="InParanoid" id="A0A0M8K8Z1"/>
<feature type="region of interest" description="Disordered" evidence="1">
    <location>
        <begin position="1"/>
        <end position="45"/>
    </location>
</feature>
<proteinExistence type="predicted"/>
<gene>
    <name evidence="2" type="ORF">ARMA_1149</name>
</gene>
<dbReference type="Proteomes" id="UP000037784">
    <property type="component" value="Unassembled WGS sequence"/>
</dbReference>
<evidence type="ECO:0000313" key="2">
    <source>
        <dbReference type="EMBL" id="GAP62726.1"/>
    </source>
</evidence>
<reference evidence="3" key="2">
    <citation type="submission" date="2015-08" db="EMBL/GenBank/DDBJ databases">
        <title>Draft Genome Sequence of a Heterotrophic Facultative Anaerobic Bacterium Ardenticatena maritima Strain 110S.</title>
        <authorList>
            <person name="Kawaichi S."/>
            <person name="Yoshida T."/>
            <person name="Sako Y."/>
            <person name="Nakamura R."/>
        </authorList>
    </citation>
    <scope>NUCLEOTIDE SEQUENCE [LARGE SCALE GENOMIC DNA]</scope>
    <source>
        <strain evidence="3">110S</strain>
    </source>
</reference>
<reference evidence="2 3" key="1">
    <citation type="journal article" date="2015" name="Genome Announc.">
        <title>Draft Genome Sequence of a Heterotrophic Facultative Anaerobic Thermophilic Bacterium, Ardenticatena maritima Strain 110ST.</title>
        <authorList>
            <person name="Kawaichi S."/>
            <person name="Yoshida T."/>
            <person name="Sako Y."/>
            <person name="Nakamura R."/>
        </authorList>
    </citation>
    <scope>NUCLEOTIDE SEQUENCE [LARGE SCALE GENOMIC DNA]</scope>
    <source>
        <strain evidence="2 3">110S</strain>
    </source>
</reference>
<name>A0A0M8K8Z1_9CHLR</name>
<feature type="compositionally biased region" description="Polar residues" evidence="1">
    <location>
        <begin position="16"/>
        <end position="31"/>
    </location>
</feature>
<evidence type="ECO:0000313" key="3">
    <source>
        <dbReference type="Proteomes" id="UP000037784"/>
    </source>
</evidence>
<comment type="caution">
    <text evidence="2">The sequence shown here is derived from an EMBL/GenBank/DDBJ whole genome shotgun (WGS) entry which is preliminary data.</text>
</comment>
<sequence length="45" mass="4848">MPPQPGLSRAAHLTSAPHTISRQPNLNQTHLSPIIANAFKPVEHA</sequence>
<evidence type="ECO:0000256" key="1">
    <source>
        <dbReference type="SAM" id="MobiDB-lite"/>
    </source>
</evidence>
<dbReference type="EMBL" id="BBZA01000076">
    <property type="protein sequence ID" value="GAP62726.1"/>
    <property type="molecule type" value="Genomic_DNA"/>
</dbReference>
<keyword evidence="3" id="KW-1185">Reference proteome</keyword>
<accession>A0A0M8K8Z1</accession>
<organism evidence="2 3">
    <name type="scientific">Ardenticatena maritima</name>
    <dbReference type="NCBI Taxonomy" id="872965"/>
    <lineage>
        <taxon>Bacteria</taxon>
        <taxon>Bacillati</taxon>
        <taxon>Chloroflexota</taxon>
        <taxon>Ardenticatenia</taxon>
        <taxon>Ardenticatenales</taxon>
        <taxon>Ardenticatenaceae</taxon>
        <taxon>Ardenticatena</taxon>
    </lineage>
</organism>
<protein>
    <submittedName>
        <fullName evidence="2">Uncharacterized protein</fullName>
    </submittedName>
</protein>
<dbReference type="AlphaFoldDB" id="A0A0M8K8Z1"/>